<evidence type="ECO:0000313" key="5">
    <source>
        <dbReference type="Proteomes" id="UP001595817"/>
    </source>
</evidence>
<gene>
    <name evidence="4" type="ORF">ACFOZY_12735</name>
</gene>
<evidence type="ECO:0000256" key="2">
    <source>
        <dbReference type="SAM" id="SignalP"/>
    </source>
</evidence>
<dbReference type="PANTHER" id="PTHR31157">
    <property type="entry name" value="SCP DOMAIN-CONTAINING PROTEIN"/>
    <property type="match status" value="1"/>
</dbReference>
<comment type="caution">
    <text evidence="4">The sequence shown here is derived from an EMBL/GenBank/DDBJ whole genome shotgun (WGS) entry which is preliminary data.</text>
</comment>
<dbReference type="InterPro" id="IPR014044">
    <property type="entry name" value="CAP_dom"/>
</dbReference>
<dbReference type="Gene3D" id="3.40.33.10">
    <property type="entry name" value="CAP"/>
    <property type="match status" value="1"/>
</dbReference>
<feature type="compositionally biased region" description="Polar residues" evidence="1">
    <location>
        <begin position="143"/>
        <end position="153"/>
    </location>
</feature>
<organism evidence="4 5">
    <name type="scientific">Chungangia koreensis</name>
    <dbReference type="NCBI Taxonomy" id="752657"/>
    <lineage>
        <taxon>Bacteria</taxon>
        <taxon>Bacillati</taxon>
        <taxon>Bacillota</taxon>
        <taxon>Bacilli</taxon>
        <taxon>Lactobacillales</taxon>
        <taxon>Chungangia</taxon>
    </lineage>
</organism>
<evidence type="ECO:0000259" key="3">
    <source>
        <dbReference type="Pfam" id="PF00188"/>
    </source>
</evidence>
<proteinExistence type="predicted"/>
<evidence type="ECO:0000313" key="4">
    <source>
        <dbReference type="EMBL" id="MFC4411288.1"/>
    </source>
</evidence>
<sequence>MKKWLPIIMLSTAIVTPGLNAEASSFDHEYTKEYKVWNSDTTINFYVNGEVKKISTDLNSLEDLKASKAALQNLLAQLQGFEGNSFNFENGKVTEQQAPKREVVKESPKAEKAPSQEDFKAEKAPVKEAPKAEQPKQAAPAPSNTQQARTETQAPKAEEKPATQGIGDFEQQVLDLTNAERAKEGLKPLAIDMPLMNSAEEKSADMAKNGYFDHNSPTLGSPFDQMKANGIDYRSAGENIAKGQRTPEEVVKAWMESPGHRANIMKADFTHIGIGYVENGNVWTQQFIQK</sequence>
<dbReference type="CDD" id="cd05379">
    <property type="entry name" value="CAP_bacterial"/>
    <property type="match status" value="1"/>
</dbReference>
<feature type="region of interest" description="Disordered" evidence="1">
    <location>
        <begin position="92"/>
        <end position="166"/>
    </location>
</feature>
<accession>A0ABV8X7P4</accession>
<name>A0ABV8X7P4_9LACT</name>
<feature type="signal peptide" evidence="2">
    <location>
        <begin position="1"/>
        <end position="21"/>
    </location>
</feature>
<dbReference type="Pfam" id="PF00188">
    <property type="entry name" value="CAP"/>
    <property type="match status" value="1"/>
</dbReference>
<dbReference type="PANTHER" id="PTHR31157:SF1">
    <property type="entry name" value="SCP DOMAIN-CONTAINING PROTEIN"/>
    <property type="match status" value="1"/>
</dbReference>
<feature type="compositionally biased region" description="Basic and acidic residues" evidence="1">
    <location>
        <begin position="98"/>
        <end position="134"/>
    </location>
</feature>
<dbReference type="SUPFAM" id="SSF55797">
    <property type="entry name" value="PR-1-like"/>
    <property type="match status" value="1"/>
</dbReference>
<feature type="domain" description="SCP" evidence="3">
    <location>
        <begin position="174"/>
        <end position="287"/>
    </location>
</feature>
<protein>
    <submittedName>
        <fullName evidence="4">CAP domain-containing protein</fullName>
    </submittedName>
</protein>
<dbReference type="InterPro" id="IPR035940">
    <property type="entry name" value="CAP_sf"/>
</dbReference>
<dbReference type="Proteomes" id="UP001595817">
    <property type="component" value="Unassembled WGS sequence"/>
</dbReference>
<keyword evidence="5" id="KW-1185">Reference proteome</keyword>
<keyword evidence="2" id="KW-0732">Signal</keyword>
<feature type="chain" id="PRO_5047067571" evidence="2">
    <location>
        <begin position="22"/>
        <end position="290"/>
    </location>
</feature>
<evidence type="ECO:0000256" key="1">
    <source>
        <dbReference type="SAM" id="MobiDB-lite"/>
    </source>
</evidence>
<dbReference type="RefSeq" id="WP_378156036.1">
    <property type="nucleotide sequence ID" value="NZ_JBHSEC010000019.1"/>
</dbReference>
<dbReference type="EMBL" id="JBHSEC010000019">
    <property type="protein sequence ID" value="MFC4411288.1"/>
    <property type="molecule type" value="Genomic_DNA"/>
</dbReference>
<reference evidence="5" key="1">
    <citation type="journal article" date="2019" name="Int. J. Syst. Evol. Microbiol.">
        <title>The Global Catalogue of Microorganisms (GCM) 10K type strain sequencing project: providing services to taxonomists for standard genome sequencing and annotation.</title>
        <authorList>
            <consortium name="The Broad Institute Genomics Platform"/>
            <consortium name="The Broad Institute Genome Sequencing Center for Infectious Disease"/>
            <person name="Wu L."/>
            <person name="Ma J."/>
        </authorList>
    </citation>
    <scope>NUCLEOTIDE SEQUENCE [LARGE SCALE GENOMIC DNA]</scope>
    <source>
        <strain evidence="5">CCUG 59778</strain>
    </source>
</reference>